<keyword evidence="6 13" id="KW-0812">Transmembrane</keyword>
<dbReference type="SMART" id="SM00387">
    <property type="entry name" value="HATPase_c"/>
    <property type="match status" value="1"/>
</dbReference>
<evidence type="ECO:0000256" key="10">
    <source>
        <dbReference type="ARBA" id="ARBA00022989"/>
    </source>
</evidence>
<dbReference type="GO" id="GO:0005886">
    <property type="term" value="C:plasma membrane"/>
    <property type="evidence" value="ECO:0007669"/>
    <property type="project" value="TreeGrafter"/>
</dbReference>
<dbReference type="InterPro" id="IPR005467">
    <property type="entry name" value="His_kinase_dom"/>
</dbReference>
<name>A0A2S6Z180_9XANT</name>
<keyword evidence="9" id="KW-0067">ATP-binding</keyword>
<protein>
    <recommendedName>
        <fullName evidence="3">histidine kinase</fullName>
        <ecNumber evidence="3">2.7.13.3</ecNumber>
    </recommendedName>
</protein>
<dbReference type="InterPro" id="IPR003660">
    <property type="entry name" value="HAMP_dom"/>
</dbReference>
<evidence type="ECO:0000256" key="6">
    <source>
        <dbReference type="ARBA" id="ARBA00022692"/>
    </source>
</evidence>
<dbReference type="InterPro" id="IPR036890">
    <property type="entry name" value="HATPase_C_sf"/>
</dbReference>
<evidence type="ECO:0000256" key="11">
    <source>
        <dbReference type="ARBA" id="ARBA00023012"/>
    </source>
</evidence>
<dbReference type="PROSITE" id="PS50109">
    <property type="entry name" value="HIS_KIN"/>
    <property type="match status" value="1"/>
</dbReference>
<dbReference type="EMBL" id="MIGV01000026">
    <property type="protein sequence ID" value="PPT74373.1"/>
    <property type="molecule type" value="Genomic_DNA"/>
</dbReference>
<dbReference type="InterPro" id="IPR036097">
    <property type="entry name" value="HisK_dim/P_sf"/>
</dbReference>
<evidence type="ECO:0000256" key="4">
    <source>
        <dbReference type="ARBA" id="ARBA00022553"/>
    </source>
</evidence>
<dbReference type="SMART" id="SM00388">
    <property type="entry name" value="HisKA"/>
    <property type="match status" value="1"/>
</dbReference>
<feature type="domain" description="Histidine kinase" evidence="14">
    <location>
        <begin position="238"/>
        <end position="465"/>
    </location>
</feature>
<evidence type="ECO:0000259" key="14">
    <source>
        <dbReference type="PROSITE" id="PS50109"/>
    </source>
</evidence>
<dbReference type="InterPro" id="IPR003661">
    <property type="entry name" value="HisK_dim/P_dom"/>
</dbReference>
<feature type="domain" description="HAMP" evidence="15">
    <location>
        <begin position="178"/>
        <end position="230"/>
    </location>
</feature>
<reference evidence="16 17" key="1">
    <citation type="submission" date="2016-08" db="EMBL/GenBank/DDBJ databases">
        <title>Evolution of the type three secretion system and type three effector repertoires in Xanthomonas.</title>
        <authorList>
            <person name="Merda D."/>
            <person name="Briand M."/>
            <person name="Bosis E."/>
            <person name="Rousseau C."/>
            <person name="Portier P."/>
            <person name="Jacques M.-A."/>
            <person name="Fischer-Le Saux M."/>
        </authorList>
    </citation>
    <scope>NUCLEOTIDE SEQUENCE [LARGE SCALE GENOMIC DNA]</scope>
    <source>
        <strain evidence="16 17">CFBP 3122</strain>
    </source>
</reference>
<dbReference type="RefSeq" id="WP_104599000.1">
    <property type="nucleotide sequence ID" value="NZ_MIGV01000026.1"/>
</dbReference>
<dbReference type="Proteomes" id="UP000238270">
    <property type="component" value="Unassembled WGS sequence"/>
</dbReference>
<evidence type="ECO:0000256" key="1">
    <source>
        <dbReference type="ARBA" id="ARBA00000085"/>
    </source>
</evidence>
<accession>A0A2S6Z180</accession>
<keyword evidence="8 16" id="KW-0418">Kinase</keyword>
<keyword evidence="7" id="KW-0547">Nucleotide-binding</keyword>
<evidence type="ECO:0000313" key="16">
    <source>
        <dbReference type="EMBL" id="PPT74373.1"/>
    </source>
</evidence>
<gene>
    <name evidence="16" type="ORF">XaplCFBP3122_17035</name>
</gene>
<comment type="caution">
    <text evidence="16">The sequence shown here is derived from an EMBL/GenBank/DDBJ whole genome shotgun (WGS) entry which is preliminary data.</text>
</comment>
<feature type="transmembrane region" description="Helical" evidence="13">
    <location>
        <begin position="12"/>
        <end position="33"/>
    </location>
</feature>
<dbReference type="PANTHER" id="PTHR45436">
    <property type="entry name" value="SENSOR HISTIDINE KINASE YKOH"/>
    <property type="match status" value="1"/>
</dbReference>
<comment type="subcellular location">
    <subcellularLocation>
        <location evidence="2">Membrane</location>
        <topology evidence="2">Multi-pass membrane protein</topology>
    </subcellularLocation>
</comment>
<evidence type="ECO:0000256" key="7">
    <source>
        <dbReference type="ARBA" id="ARBA00022741"/>
    </source>
</evidence>
<dbReference type="GO" id="GO:0005524">
    <property type="term" value="F:ATP binding"/>
    <property type="evidence" value="ECO:0007669"/>
    <property type="project" value="UniProtKB-KW"/>
</dbReference>
<dbReference type="Pfam" id="PF00512">
    <property type="entry name" value="HisKA"/>
    <property type="match status" value="1"/>
</dbReference>
<dbReference type="Gene3D" id="1.10.287.130">
    <property type="match status" value="1"/>
</dbReference>
<dbReference type="CDD" id="cd00082">
    <property type="entry name" value="HisKA"/>
    <property type="match status" value="1"/>
</dbReference>
<dbReference type="PANTHER" id="PTHR45436:SF14">
    <property type="entry name" value="SENSOR PROTEIN QSEC"/>
    <property type="match status" value="1"/>
</dbReference>
<dbReference type="PROSITE" id="PS50885">
    <property type="entry name" value="HAMP"/>
    <property type="match status" value="1"/>
</dbReference>
<feature type="transmembrane region" description="Helical" evidence="13">
    <location>
        <begin position="154"/>
        <end position="177"/>
    </location>
</feature>
<dbReference type="EC" id="2.7.13.3" evidence="3"/>
<dbReference type="InterPro" id="IPR004358">
    <property type="entry name" value="Sig_transdc_His_kin-like_C"/>
</dbReference>
<evidence type="ECO:0000256" key="2">
    <source>
        <dbReference type="ARBA" id="ARBA00004141"/>
    </source>
</evidence>
<comment type="catalytic activity">
    <reaction evidence="1">
        <text>ATP + protein L-histidine = ADP + protein N-phospho-L-histidine.</text>
        <dbReference type="EC" id="2.7.13.3"/>
    </reaction>
</comment>
<dbReference type="GO" id="GO:0000155">
    <property type="term" value="F:phosphorelay sensor kinase activity"/>
    <property type="evidence" value="ECO:0007669"/>
    <property type="project" value="InterPro"/>
</dbReference>
<sequence length="471" mass="51295">MRPRSITAQLFMVIVSVIAVCWVVVIAIVLSWLQLNLQSTWDEKLEAIATQMLITIPARSKFERRAGPGLQLPDTFTSEREELVFQVWIDRSRMVARTPGAPDSALQPSFTDGAASTIVNGVQWRVYAITDKTGRVSVQVGNPQSVVDADMRHAAWHALALASLLVIVAGVVMWFVVRRSLQPVRALGIALRHRKQFDLTPLPLSKLPREIHVLVASFNHMLERLDAAIDGERRFIGDAAHELRTPLSALQAQAEIALAAEDVDSKNRALSKLLRVAKRSTRLSEQLLDLARLNAGSTAPTHAVTELSVLVHHVAQEFEVHASQNARALYLDIHRCVIACNVDEIGILLRNLVDNALRYTAEGGNILISCGYVADATGKSHSAHTSQDQPRVYLQVADDGPGVPESERDAIFVRFHRVAGTPVRGSGIGLSLVAGIVDLHQASIETGPGLSGRGFSVRIVFPGIAGDTRGL</sequence>
<dbReference type="SUPFAM" id="SSF55874">
    <property type="entry name" value="ATPase domain of HSP90 chaperone/DNA topoisomerase II/histidine kinase"/>
    <property type="match status" value="1"/>
</dbReference>
<dbReference type="InterPro" id="IPR050428">
    <property type="entry name" value="TCS_sensor_his_kinase"/>
</dbReference>
<dbReference type="AlphaFoldDB" id="A0A2S6Z180"/>
<dbReference type="Gene3D" id="6.10.340.10">
    <property type="match status" value="1"/>
</dbReference>
<keyword evidence="11" id="KW-0902">Two-component regulatory system</keyword>
<evidence type="ECO:0000256" key="3">
    <source>
        <dbReference type="ARBA" id="ARBA00012438"/>
    </source>
</evidence>
<evidence type="ECO:0000259" key="15">
    <source>
        <dbReference type="PROSITE" id="PS50885"/>
    </source>
</evidence>
<dbReference type="SUPFAM" id="SSF47384">
    <property type="entry name" value="Homodimeric domain of signal transducing histidine kinase"/>
    <property type="match status" value="1"/>
</dbReference>
<evidence type="ECO:0000313" key="17">
    <source>
        <dbReference type="Proteomes" id="UP000238270"/>
    </source>
</evidence>
<evidence type="ECO:0000256" key="9">
    <source>
        <dbReference type="ARBA" id="ARBA00022840"/>
    </source>
</evidence>
<organism evidence="16 17">
    <name type="scientific">Xanthomonas arboricola pv. populi</name>
    <dbReference type="NCBI Taxonomy" id="487823"/>
    <lineage>
        <taxon>Bacteria</taxon>
        <taxon>Pseudomonadati</taxon>
        <taxon>Pseudomonadota</taxon>
        <taxon>Gammaproteobacteria</taxon>
        <taxon>Lysobacterales</taxon>
        <taxon>Lysobacteraceae</taxon>
        <taxon>Xanthomonas</taxon>
    </lineage>
</organism>
<evidence type="ECO:0000256" key="5">
    <source>
        <dbReference type="ARBA" id="ARBA00022679"/>
    </source>
</evidence>
<dbReference type="Gene3D" id="3.30.565.10">
    <property type="entry name" value="Histidine kinase-like ATPase, C-terminal domain"/>
    <property type="match status" value="1"/>
</dbReference>
<evidence type="ECO:0000256" key="13">
    <source>
        <dbReference type="SAM" id="Phobius"/>
    </source>
</evidence>
<evidence type="ECO:0000256" key="12">
    <source>
        <dbReference type="ARBA" id="ARBA00023136"/>
    </source>
</evidence>
<keyword evidence="5" id="KW-0808">Transferase</keyword>
<keyword evidence="12 13" id="KW-0472">Membrane</keyword>
<evidence type="ECO:0000256" key="8">
    <source>
        <dbReference type="ARBA" id="ARBA00022777"/>
    </source>
</evidence>
<dbReference type="PRINTS" id="PR00344">
    <property type="entry name" value="BCTRLSENSOR"/>
</dbReference>
<dbReference type="Pfam" id="PF02518">
    <property type="entry name" value="HATPase_c"/>
    <property type="match status" value="1"/>
</dbReference>
<proteinExistence type="predicted"/>
<keyword evidence="4" id="KW-0597">Phosphoprotein</keyword>
<keyword evidence="10 13" id="KW-1133">Transmembrane helix</keyword>
<dbReference type="InterPro" id="IPR003594">
    <property type="entry name" value="HATPase_dom"/>
</dbReference>